<dbReference type="PROSITE" id="PS00136">
    <property type="entry name" value="SUBTILASE_ASP"/>
    <property type="match status" value="1"/>
</dbReference>
<feature type="active site" description="Charge relay system" evidence="4">
    <location>
        <position position="284"/>
    </location>
</feature>
<dbReference type="SUPFAM" id="SSF52743">
    <property type="entry name" value="Subtilisin-like"/>
    <property type="match status" value="1"/>
</dbReference>
<keyword evidence="3 4" id="KW-0720">Serine protease</keyword>
<dbReference type="CDD" id="cd00306">
    <property type="entry name" value="Peptidases_S8_S53"/>
    <property type="match status" value="1"/>
</dbReference>
<dbReference type="InterPro" id="IPR000209">
    <property type="entry name" value="Peptidase_S8/S53_dom"/>
</dbReference>
<dbReference type="RefSeq" id="WP_089920755.1">
    <property type="nucleotide sequence ID" value="NZ_FOBB01000012.1"/>
</dbReference>
<dbReference type="GO" id="GO:0004252">
    <property type="term" value="F:serine-type endopeptidase activity"/>
    <property type="evidence" value="ECO:0007669"/>
    <property type="project" value="UniProtKB-UniRule"/>
</dbReference>
<dbReference type="AlphaFoldDB" id="A0A1H8IYJ7"/>
<evidence type="ECO:0000313" key="7">
    <source>
        <dbReference type="EMBL" id="SEN73683.1"/>
    </source>
</evidence>
<dbReference type="InterPro" id="IPR023827">
    <property type="entry name" value="Peptidase_S8_Asp-AS"/>
</dbReference>
<evidence type="ECO:0000256" key="3">
    <source>
        <dbReference type="ARBA" id="ARBA00022825"/>
    </source>
</evidence>
<organism evidence="7 8">
    <name type="scientific">Chitinophaga rupis</name>
    <dbReference type="NCBI Taxonomy" id="573321"/>
    <lineage>
        <taxon>Bacteria</taxon>
        <taxon>Pseudomonadati</taxon>
        <taxon>Bacteroidota</taxon>
        <taxon>Chitinophagia</taxon>
        <taxon>Chitinophagales</taxon>
        <taxon>Chitinophagaceae</taxon>
        <taxon>Chitinophaga</taxon>
    </lineage>
</organism>
<evidence type="ECO:0000313" key="8">
    <source>
        <dbReference type="Proteomes" id="UP000198984"/>
    </source>
</evidence>
<gene>
    <name evidence="7" type="ORF">SAMN04488505_112130</name>
</gene>
<dbReference type="OrthoDB" id="9798386at2"/>
<keyword evidence="8" id="KW-1185">Reference proteome</keyword>
<feature type="active site" description="Charge relay system" evidence="4">
    <location>
        <position position="243"/>
    </location>
</feature>
<sequence length="510" mass="53584">MKTKTLIVLAFLGLATACSRTEQITAPQPAADTLQPVISKTAINNFVQQQLKANDRFEWRMASDEMVWSALVQGDSILSVGYQPAGFQDINKKIHTININSSEWKAAREQVLQLIIAQEQKSGLKVNAQSITAFEEKVLPVIDVKVSRLSTIKALRKSLLVRYAEPTGYGAVMNTGNSNGKTASDISSSGCGDNTANTALAAGQDYTVITPAAKQSWNYPYHNINAVWNAGITGAGVKVMIIDTGVSPDQENLGSDINQGLSAGRTVEKLVTSPGGSIDDGCGHGTKMAGVLGAPRGTDGNTAGVAYNANLVLVHAAQDVFLLGSSEIKGVADAYVLAGNRSDVKIVSMSMGTIFSSSQISDAIRYANNNGKLLFCAAGTSFDWTAGWAGVIFPGNMSEVMAVTGIKDNLTERCGTCHTGSAVDFTVVMEKVSTGRTVLSLAMDGDGPSTVGGSSAATASCAGIAALVWSKFPAYTKDQVIDKMAHAANYYPNRNGSFGWGRVNALAAIQ</sequence>
<feature type="chain" id="PRO_5011668949" evidence="5">
    <location>
        <begin position="21"/>
        <end position="510"/>
    </location>
</feature>
<dbReference type="PANTHER" id="PTHR42884">
    <property type="entry name" value="PROPROTEIN CONVERTASE SUBTILISIN/KEXIN-RELATED"/>
    <property type="match status" value="1"/>
</dbReference>
<dbReference type="GO" id="GO:0016485">
    <property type="term" value="P:protein processing"/>
    <property type="evidence" value="ECO:0007669"/>
    <property type="project" value="TreeGrafter"/>
</dbReference>
<evidence type="ECO:0000256" key="1">
    <source>
        <dbReference type="ARBA" id="ARBA00022670"/>
    </source>
</evidence>
<evidence type="ECO:0000259" key="6">
    <source>
        <dbReference type="Pfam" id="PF00082"/>
    </source>
</evidence>
<dbReference type="InterPro" id="IPR036852">
    <property type="entry name" value="Peptidase_S8/S53_dom_sf"/>
</dbReference>
<dbReference type="InterPro" id="IPR015500">
    <property type="entry name" value="Peptidase_S8_subtilisin-rel"/>
</dbReference>
<dbReference type="PRINTS" id="PR00723">
    <property type="entry name" value="SUBTILISIN"/>
</dbReference>
<dbReference type="Proteomes" id="UP000198984">
    <property type="component" value="Unassembled WGS sequence"/>
</dbReference>
<protein>
    <submittedName>
        <fullName evidence="7">Serine protease, subtilisin family</fullName>
    </submittedName>
</protein>
<evidence type="ECO:0000256" key="2">
    <source>
        <dbReference type="ARBA" id="ARBA00022801"/>
    </source>
</evidence>
<accession>A0A1H8IYJ7</accession>
<feature type="domain" description="Peptidase S8/S53" evidence="6">
    <location>
        <begin position="234"/>
        <end position="501"/>
    </location>
</feature>
<dbReference type="PROSITE" id="PS51257">
    <property type="entry name" value="PROKAR_LIPOPROTEIN"/>
    <property type="match status" value="1"/>
</dbReference>
<dbReference type="STRING" id="573321.SAMN04488505_112130"/>
<dbReference type="PANTHER" id="PTHR42884:SF14">
    <property type="entry name" value="NEUROENDOCRINE CONVERTASE 1"/>
    <property type="match status" value="1"/>
</dbReference>
<dbReference type="Gene3D" id="3.40.50.200">
    <property type="entry name" value="Peptidase S8/S53 domain"/>
    <property type="match status" value="1"/>
</dbReference>
<evidence type="ECO:0000256" key="5">
    <source>
        <dbReference type="SAM" id="SignalP"/>
    </source>
</evidence>
<name>A0A1H8IYJ7_9BACT</name>
<proteinExistence type="inferred from homology"/>
<comment type="similarity">
    <text evidence="4">Belongs to the peptidase S8 family.</text>
</comment>
<dbReference type="GO" id="GO:0005886">
    <property type="term" value="C:plasma membrane"/>
    <property type="evidence" value="ECO:0007669"/>
    <property type="project" value="TreeGrafter"/>
</dbReference>
<keyword evidence="1 4" id="KW-0645">Protease</keyword>
<keyword evidence="2 4" id="KW-0378">Hydrolase</keyword>
<evidence type="ECO:0000256" key="4">
    <source>
        <dbReference type="PROSITE-ProRule" id="PRU01240"/>
    </source>
</evidence>
<reference evidence="7 8" key="1">
    <citation type="submission" date="2016-10" db="EMBL/GenBank/DDBJ databases">
        <authorList>
            <person name="de Groot N.N."/>
        </authorList>
    </citation>
    <scope>NUCLEOTIDE SEQUENCE [LARGE SCALE GENOMIC DNA]</scope>
    <source>
        <strain evidence="7 8">DSM 21039</strain>
    </source>
</reference>
<dbReference type="Pfam" id="PF00082">
    <property type="entry name" value="Peptidase_S8"/>
    <property type="match status" value="1"/>
</dbReference>
<feature type="signal peptide" evidence="5">
    <location>
        <begin position="1"/>
        <end position="20"/>
    </location>
</feature>
<dbReference type="EMBL" id="FOBB01000012">
    <property type="protein sequence ID" value="SEN73683.1"/>
    <property type="molecule type" value="Genomic_DNA"/>
</dbReference>
<dbReference type="PROSITE" id="PS51892">
    <property type="entry name" value="SUBTILASE"/>
    <property type="match status" value="1"/>
</dbReference>
<keyword evidence="5" id="KW-0732">Signal</keyword>
<feature type="active site" description="Charge relay system" evidence="4">
    <location>
        <position position="455"/>
    </location>
</feature>